<reference evidence="5 6" key="1">
    <citation type="submission" date="2019-07" db="EMBL/GenBank/DDBJ databases">
        <title>Genomic Encyclopedia of Type Strains, Phase IV (KMG-IV): sequencing the most valuable type-strain genomes for metagenomic binning, comparative biology and taxonomic classification.</title>
        <authorList>
            <person name="Goeker M."/>
        </authorList>
    </citation>
    <scope>NUCLEOTIDE SEQUENCE [LARGE SCALE GENOMIC DNA]</scope>
    <source>
        <strain evidence="5 6">DSM 44831</strain>
    </source>
</reference>
<dbReference type="SUPFAM" id="SSF54593">
    <property type="entry name" value="Glyoxalase/Bleomycin resistance protein/Dihydroxybiphenyl dioxygenase"/>
    <property type="match status" value="1"/>
</dbReference>
<evidence type="ECO:0000313" key="6">
    <source>
        <dbReference type="Proteomes" id="UP000798951"/>
    </source>
</evidence>
<protein>
    <recommendedName>
        <fullName evidence="2">Bleomycin resistance protein</fullName>
    </recommendedName>
</protein>
<keyword evidence="6" id="KW-1185">Reference proteome</keyword>
<keyword evidence="3" id="KW-0046">Antibiotic resistance</keyword>
<evidence type="ECO:0000256" key="1">
    <source>
        <dbReference type="ARBA" id="ARBA00011051"/>
    </source>
</evidence>
<dbReference type="Proteomes" id="UP000798951">
    <property type="component" value="Unassembled WGS sequence"/>
</dbReference>
<dbReference type="EMBL" id="VMSD01000004">
    <property type="protein sequence ID" value="KAF0846718.1"/>
    <property type="molecule type" value="Genomic_DNA"/>
</dbReference>
<organism evidence="5 6">
    <name type="scientific">Nocardia caishijiensis</name>
    <dbReference type="NCBI Taxonomy" id="184756"/>
    <lineage>
        <taxon>Bacteria</taxon>
        <taxon>Bacillati</taxon>
        <taxon>Actinomycetota</taxon>
        <taxon>Actinomycetes</taxon>
        <taxon>Mycobacteriales</taxon>
        <taxon>Nocardiaceae</taxon>
        <taxon>Nocardia</taxon>
    </lineage>
</organism>
<dbReference type="PROSITE" id="PS51819">
    <property type="entry name" value="VOC"/>
    <property type="match status" value="1"/>
</dbReference>
<dbReference type="Pfam" id="PF00903">
    <property type="entry name" value="Glyoxalase"/>
    <property type="match status" value="1"/>
</dbReference>
<proteinExistence type="inferred from homology"/>
<evidence type="ECO:0000256" key="2">
    <source>
        <dbReference type="ARBA" id="ARBA00021572"/>
    </source>
</evidence>
<evidence type="ECO:0000256" key="3">
    <source>
        <dbReference type="ARBA" id="ARBA00023251"/>
    </source>
</evidence>
<accession>A0ABQ6YLQ7</accession>
<comment type="caution">
    <text evidence="5">The sequence shown here is derived from an EMBL/GenBank/DDBJ whole genome shotgun (WGS) entry which is preliminary data.</text>
</comment>
<gene>
    <name evidence="5" type="ORF">FNL39_104140</name>
</gene>
<dbReference type="InterPro" id="IPR004360">
    <property type="entry name" value="Glyas_Fos-R_dOase_dom"/>
</dbReference>
<dbReference type="InterPro" id="IPR029068">
    <property type="entry name" value="Glyas_Bleomycin-R_OHBP_Dase"/>
</dbReference>
<dbReference type="RefSeq" id="WP_067983051.1">
    <property type="nucleotide sequence ID" value="NZ_VMSD01000004.1"/>
</dbReference>
<name>A0ABQ6YLQ7_9NOCA</name>
<dbReference type="CDD" id="cd08349">
    <property type="entry name" value="BLMA_like"/>
    <property type="match status" value="1"/>
</dbReference>
<dbReference type="Gene3D" id="3.10.180.10">
    <property type="entry name" value="2,3-Dihydroxybiphenyl 1,2-Dioxygenase, domain 1"/>
    <property type="match status" value="1"/>
</dbReference>
<feature type="domain" description="VOC" evidence="4">
    <location>
        <begin position="1"/>
        <end position="132"/>
    </location>
</feature>
<dbReference type="InterPro" id="IPR037523">
    <property type="entry name" value="VOC_core"/>
</dbReference>
<dbReference type="InterPro" id="IPR000335">
    <property type="entry name" value="Bleomycin-R"/>
</dbReference>
<evidence type="ECO:0000313" key="5">
    <source>
        <dbReference type="EMBL" id="KAF0846718.1"/>
    </source>
</evidence>
<comment type="similarity">
    <text evidence="1">Belongs to the bleomycin resistance protein family.</text>
</comment>
<sequence>MAILPSRNVAATLAFFDRLGFETETYSVEYGFVRRDAIELHYALVPDHDPWRAAGAAFIAVDDVDRVHEEFVAAGVRPTESDDPLYTDDELRRRWKAGGDLARVTPAEDKPWGFREFALMDPDNNLLRFGKPD</sequence>
<evidence type="ECO:0000259" key="4">
    <source>
        <dbReference type="PROSITE" id="PS51819"/>
    </source>
</evidence>